<dbReference type="PANTHER" id="PTHR10476">
    <property type="entry name" value="CHARGED MULTIVESICULAR BODY PROTEIN"/>
    <property type="match status" value="1"/>
</dbReference>
<gene>
    <name evidence="1" type="ORF">TCIL3000_9_3920</name>
</gene>
<dbReference type="EMBL" id="HE575322">
    <property type="protein sequence ID" value="CCC92992.1"/>
    <property type="molecule type" value="Genomic_DNA"/>
</dbReference>
<proteinExistence type="predicted"/>
<name>G0UUC8_TRYCI</name>
<dbReference type="InterPro" id="IPR005024">
    <property type="entry name" value="Snf7_fam"/>
</dbReference>
<dbReference type="Pfam" id="PF03357">
    <property type="entry name" value="Snf7"/>
    <property type="match status" value="1"/>
</dbReference>
<accession>G0UUC8</accession>
<dbReference type="VEuPathDB" id="TriTrypDB:TcIL3000_9_3920"/>
<organism evidence="1">
    <name type="scientific">Trypanosoma congolense (strain IL3000)</name>
    <dbReference type="NCBI Taxonomy" id="1068625"/>
    <lineage>
        <taxon>Eukaryota</taxon>
        <taxon>Discoba</taxon>
        <taxon>Euglenozoa</taxon>
        <taxon>Kinetoplastea</taxon>
        <taxon>Metakinetoplastina</taxon>
        <taxon>Trypanosomatida</taxon>
        <taxon>Trypanosomatidae</taxon>
        <taxon>Trypanosoma</taxon>
        <taxon>Nannomonas</taxon>
    </lineage>
</organism>
<dbReference type="AlphaFoldDB" id="G0UUC8"/>
<evidence type="ECO:0000313" key="1">
    <source>
        <dbReference type="EMBL" id="CCC92992.1"/>
    </source>
</evidence>
<sequence>MSLNQMQDLHFQLKFVVKQFNKNSTRCEKEQKQEMAKCKRAMEKGNMDGARIFAENSIRKKNEALNHLRLAARMDAVVSRLDTAIKMNMVTKGMGQMVRGMDKVLQSMNPQAISVLMDKFEKQFETMDVASEYMESAIGQTTSTSMPEDEVNLLMLQVAEDHGLDIKNHLDSKVKPLSAHPAELQQAQPAADAELEALEAQFARLRGA</sequence>
<dbReference type="GO" id="GO:0007034">
    <property type="term" value="P:vacuolar transport"/>
    <property type="evidence" value="ECO:0007669"/>
    <property type="project" value="InterPro"/>
</dbReference>
<protein>
    <submittedName>
        <fullName evidence="1">Uncharacterized protein</fullName>
    </submittedName>
</protein>
<reference evidence="1" key="1">
    <citation type="journal article" date="2012" name="Proc. Natl. Acad. Sci. U.S.A.">
        <title>Antigenic diversity is generated by distinct evolutionary mechanisms in African trypanosome species.</title>
        <authorList>
            <person name="Jackson A.P."/>
            <person name="Berry A."/>
            <person name="Aslett M."/>
            <person name="Allison H.C."/>
            <person name="Burton P."/>
            <person name="Vavrova-Anderson J."/>
            <person name="Brown R."/>
            <person name="Browne H."/>
            <person name="Corton N."/>
            <person name="Hauser H."/>
            <person name="Gamble J."/>
            <person name="Gilderthorp R."/>
            <person name="Marcello L."/>
            <person name="McQuillan J."/>
            <person name="Otto T.D."/>
            <person name="Quail M.A."/>
            <person name="Sanders M.J."/>
            <person name="van Tonder A."/>
            <person name="Ginger M.L."/>
            <person name="Field M.C."/>
            <person name="Barry J.D."/>
            <person name="Hertz-Fowler C."/>
            <person name="Berriman M."/>
        </authorList>
    </citation>
    <scope>NUCLEOTIDE SEQUENCE</scope>
    <source>
        <strain evidence="1">IL3000</strain>
    </source>
</reference>
<dbReference type="Gene3D" id="6.10.140.1230">
    <property type="match status" value="1"/>
</dbReference>